<dbReference type="EMBL" id="BAABCY010000060">
    <property type="protein sequence ID" value="GAA3571809.1"/>
    <property type="molecule type" value="Genomic_DNA"/>
</dbReference>
<organism evidence="1 2">
    <name type="scientific">Snuella lapsa</name>
    <dbReference type="NCBI Taxonomy" id="870481"/>
    <lineage>
        <taxon>Bacteria</taxon>
        <taxon>Pseudomonadati</taxon>
        <taxon>Bacteroidota</taxon>
        <taxon>Flavobacteriia</taxon>
        <taxon>Flavobacteriales</taxon>
        <taxon>Flavobacteriaceae</taxon>
        <taxon>Snuella</taxon>
    </lineage>
</organism>
<proteinExistence type="predicted"/>
<protein>
    <submittedName>
        <fullName evidence="1">Uncharacterized protein</fullName>
    </submittedName>
</protein>
<keyword evidence="2" id="KW-1185">Reference proteome</keyword>
<gene>
    <name evidence="1" type="ORF">GCM10022395_21520</name>
</gene>
<reference evidence="2" key="1">
    <citation type="journal article" date="2019" name="Int. J. Syst. Evol. Microbiol.">
        <title>The Global Catalogue of Microorganisms (GCM) 10K type strain sequencing project: providing services to taxonomists for standard genome sequencing and annotation.</title>
        <authorList>
            <consortium name="The Broad Institute Genomics Platform"/>
            <consortium name="The Broad Institute Genome Sequencing Center for Infectious Disease"/>
            <person name="Wu L."/>
            <person name="Ma J."/>
        </authorList>
    </citation>
    <scope>NUCLEOTIDE SEQUENCE [LARGE SCALE GENOMIC DNA]</scope>
    <source>
        <strain evidence="2">JCM 17111</strain>
    </source>
</reference>
<evidence type="ECO:0000313" key="1">
    <source>
        <dbReference type="EMBL" id="GAA3571809.1"/>
    </source>
</evidence>
<name>A0ABP6XU30_9FLAO</name>
<accession>A0ABP6XU30</accession>
<dbReference type="Gene3D" id="3.40.50.11350">
    <property type="match status" value="1"/>
</dbReference>
<evidence type="ECO:0000313" key="2">
    <source>
        <dbReference type="Proteomes" id="UP001500954"/>
    </source>
</evidence>
<sequence length="317" mass="37602">MIRFLNRVLMKFLDTITVLLTRRHDVIYLEVKLQGGLCNKLHCLFSACDLAIKNNYVLVEPYFGWKKKILFSDIYDIKHFNDYMRKYNKGQDLIVSQKRLKYNVHIRNNVLKNDKDLYEYAVKLLDEQRVNKEMSKGSMNILALKALKLQERYLDIVEKYTQEKDYVALQIRTESDWVEYAKYKVVEKGENLLVDISKLVEMIQAVDFGKKFFFTSGENHEYLFKTLKKSNYEAVYFFNEEYEYEINAAINLEICCHAKDFIGLSRSTYSNLISLKRALMNNDNSYIYNLGDRIYKRRDKGLQTNARDSIMCFTTIS</sequence>
<comment type="caution">
    <text evidence="1">The sequence shown here is derived from an EMBL/GenBank/DDBJ whole genome shotgun (WGS) entry which is preliminary data.</text>
</comment>
<dbReference type="Proteomes" id="UP001500954">
    <property type="component" value="Unassembled WGS sequence"/>
</dbReference>